<evidence type="ECO:0000313" key="2">
    <source>
        <dbReference type="Proteomes" id="UP001634007"/>
    </source>
</evidence>
<comment type="caution">
    <text evidence="1">The sequence shown here is derived from an EMBL/GenBank/DDBJ whole genome shotgun (WGS) entry which is preliminary data.</text>
</comment>
<dbReference type="Proteomes" id="UP001634007">
    <property type="component" value="Unassembled WGS sequence"/>
</dbReference>
<name>A0ABD3JHG2_EUCGL</name>
<evidence type="ECO:0000313" key="1">
    <source>
        <dbReference type="EMBL" id="KAL3725724.1"/>
    </source>
</evidence>
<sequence>MASANPSLMGSVFRSDSMEHQCLMMEKRQLFLRSYHFSRKRSLSERIRRSFTRVKRVLCFRLRSARRLRRLVCSRLSRLRHRLCYSRRRSRFLRLLCNNNATNSYNSQKSDSSSCFSFFS</sequence>
<accession>A0ABD3JHG2</accession>
<reference evidence="1 2" key="1">
    <citation type="submission" date="2024-11" db="EMBL/GenBank/DDBJ databases">
        <title>Chromosome-level genome assembly of Eucalyptus globulus Labill. provides insights into its genome evolution.</title>
        <authorList>
            <person name="Li X."/>
        </authorList>
    </citation>
    <scope>NUCLEOTIDE SEQUENCE [LARGE SCALE GENOMIC DNA]</scope>
    <source>
        <strain evidence="1">CL2024</strain>
        <tissue evidence="1">Fresh tender leaves</tissue>
    </source>
</reference>
<organism evidence="1 2">
    <name type="scientific">Eucalyptus globulus</name>
    <name type="common">Tasmanian blue gum</name>
    <dbReference type="NCBI Taxonomy" id="34317"/>
    <lineage>
        <taxon>Eukaryota</taxon>
        <taxon>Viridiplantae</taxon>
        <taxon>Streptophyta</taxon>
        <taxon>Embryophyta</taxon>
        <taxon>Tracheophyta</taxon>
        <taxon>Spermatophyta</taxon>
        <taxon>Magnoliopsida</taxon>
        <taxon>eudicotyledons</taxon>
        <taxon>Gunneridae</taxon>
        <taxon>Pentapetalae</taxon>
        <taxon>rosids</taxon>
        <taxon>malvids</taxon>
        <taxon>Myrtales</taxon>
        <taxon>Myrtaceae</taxon>
        <taxon>Myrtoideae</taxon>
        <taxon>Eucalypteae</taxon>
        <taxon>Eucalyptus</taxon>
    </lineage>
</organism>
<dbReference type="EMBL" id="JBJKBG010000008">
    <property type="protein sequence ID" value="KAL3725724.1"/>
    <property type="molecule type" value="Genomic_DNA"/>
</dbReference>
<gene>
    <name evidence="1" type="ORF">ACJRO7_030709</name>
</gene>
<dbReference type="AlphaFoldDB" id="A0ABD3JHG2"/>
<protein>
    <submittedName>
        <fullName evidence="1">Uncharacterized protein</fullName>
    </submittedName>
</protein>
<keyword evidence="2" id="KW-1185">Reference proteome</keyword>
<proteinExistence type="predicted"/>